<comment type="caution">
    <text evidence="1">The sequence shown here is derived from an EMBL/GenBank/DDBJ whole genome shotgun (WGS) entry which is preliminary data.</text>
</comment>
<name>A0A2P4SFW8_BAMTH</name>
<gene>
    <name evidence="1" type="ORF">CIB84_013261</name>
</gene>
<accession>A0A2P4SFW8</accession>
<proteinExistence type="predicted"/>
<protein>
    <submittedName>
        <fullName evidence="1">Uncharacterized protein</fullName>
    </submittedName>
</protein>
<reference evidence="1 2" key="1">
    <citation type="submission" date="2018-01" db="EMBL/GenBank/DDBJ databases">
        <title>Comparison of the Chinese Bamboo Partridge and Red Junglefowl genome sequences highlights the importance of demography in genome evolution.</title>
        <authorList>
            <person name="Tiley G.P."/>
            <person name="Kimball R.T."/>
            <person name="Braun E.L."/>
            <person name="Burleigh J.G."/>
        </authorList>
    </citation>
    <scope>NUCLEOTIDE SEQUENCE [LARGE SCALE GENOMIC DNA]</scope>
    <source>
        <strain evidence="1">RTK389</strain>
        <tissue evidence="1">Blood</tissue>
    </source>
</reference>
<dbReference type="Proteomes" id="UP000237246">
    <property type="component" value="Unassembled WGS sequence"/>
</dbReference>
<evidence type="ECO:0000313" key="1">
    <source>
        <dbReference type="EMBL" id="POI22991.1"/>
    </source>
</evidence>
<keyword evidence="2" id="KW-1185">Reference proteome</keyword>
<sequence length="69" mass="7862">MPCTEQSRYLSVGGSEGTTFASLLPSHPKKIMFGNTSESQKSETAWKSHIQPREPHFTFISLYWVFILI</sequence>
<organism evidence="1 2">
    <name type="scientific">Bambusicola thoracicus</name>
    <name type="common">Chinese bamboo-partridge</name>
    <name type="synonym">Perdix thoracica</name>
    <dbReference type="NCBI Taxonomy" id="9083"/>
    <lineage>
        <taxon>Eukaryota</taxon>
        <taxon>Metazoa</taxon>
        <taxon>Chordata</taxon>
        <taxon>Craniata</taxon>
        <taxon>Vertebrata</taxon>
        <taxon>Euteleostomi</taxon>
        <taxon>Archelosauria</taxon>
        <taxon>Archosauria</taxon>
        <taxon>Dinosauria</taxon>
        <taxon>Saurischia</taxon>
        <taxon>Theropoda</taxon>
        <taxon>Coelurosauria</taxon>
        <taxon>Aves</taxon>
        <taxon>Neognathae</taxon>
        <taxon>Galloanserae</taxon>
        <taxon>Galliformes</taxon>
        <taxon>Phasianidae</taxon>
        <taxon>Perdicinae</taxon>
        <taxon>Bambusicola</taxon>
    </lineage>
</organism>
<evidence type="ECO:0000313" key="2">
    <source>
        <dbReference type="Proteomes" id="UP000237246"/>
    </source>
</evidence>
<dbReference type="AlphaFoldDB" id="A0A2P4SFW8"/>
<dbReference type="EMBL" id="PPHD01052808">
    <property type="protein sequence ID" value="POI22991.1"/>
    <property type="molecule type" value="Genomic_DNA"/>
</dbReference>